<dbReference type="InterPro" id="IPR011009">
    <property type="entry name" value="Kinase-like_dom_sf"/>
</dbReference>
<comment type="caution">
    <text evidence="6">The sequence shown here is derived from an EMBL/GenBank/DDBJ whole genome shotgun (WGS) entry which is preliminary data.</text>
</comment>
<dbReference type="EMBL" id="JADAQX010001096">
    <property type="protein sequence ID" value="KAF8818144.1"/>
    <property type="molecule type" value="Genomic_DNA"/>
</dbReference>
<accession>A0ABQ7J4H5</accession>
<comment type="similarity">
    <text evidence="1">Belongs to the protein kinase superfamily. ADCK protein kinase family.</text>
</comment>
<keyword evidence="3" id="KW-0547">Nucleotide-binding</keyword>
<dbReference type="PANTHER" id="PTHR43851:SF3">
    <property type="entry name" value="COENZYME Q8"/>
    <property type="match status" value="1"/>
</dbReference>
<evidence type="ECO:0000256" key="2">
    <source>
        <dbReference type="ARBA" id="ARBA00022679"/>
    </source>
</evidence>
<reference evidence="6 7" key="1">
    <citation type="journal article" date="2020" name="bioRxiv">
        <title>Metabolic contributions of an alphaproteobacterial endosymbiont in the apicomplexan Cardiosporidium cionae.</title>
        <authorList>
            <person name="Hunter E.S."/>
            <person name="Paight C.J."/>
            <person name="Lane C.E."/>
        </authorList>
    </citation>
    <scope>NUCLEOTIDE SEQUENCE [LARGE SCALE GENOMIC DNA]</scope>
    <source>
        <strain evidence="6">ESH_2018</strain>
    </source>
</reference>
<dbReference type="PANTHER" id="PTHR43851">
    <property type="match status" value="1"/>
</dbReference>
<sequence length="174" mass="20030">MLSIQEEHLPPLLHHVLMEIRNNADCMPKKQLFNLLEAEWGSDWRSHFENFNEQPVAAASIGQVHEAWLKDGRKVAVKIQYPGVAESIESDLKNLMTLIKYTNLLPQRLFLDVLCQEIKTELLAECDYENEAKFFDLFRSLLSAYKGYSIPNIIPSFSTSKILTMDFLHGISMD</sequence>
<evidence type="ECO:0000313" key="6">
    <source>
        <dbReference type="EMBL" id="KAF8818144.1"/>
    </source>
</evidence>
<dbReference type="InterPro" id="IPR034646">
    <property type="entry name" value="ADCK3_dom"/>
</dbReference>
<gene>
    <name evidence="6" type="ORF">IE077_002174</name>
</gene>
<organism evidence="6 7">
    <name type="scientific">Cardiosporidium cionae</name>
    <dbReference type="NCBI Taxonomy" id="476202"/>
    <lineage>
        <taxon>Eukaryota</taxon>
        <taxon>Sar</taxon>
        <taxon>Alveolata</taxon>
        <taxon>Apicomplexa</taxon>
        <taxon>Aconoidasida</taxon>
        <taxon>Nephromycida</taxon>
        <taxon>Cardiosporidium</taxon>
    </lineage>
</organism>
<proteinExistence type="inferred from homology"/>
<feature type="non-terminal residue" evidence="6">
    <location>
        <position position="174"/>
    </location>
</feature>
<dbReference type="InterPro" id="IPR051409">
    <property type="entry name" value="Atypical_kinase_ADCK"/>
</dbReference>
<evidence type="ECO:0000256" key="4">
    <source>
        <dbReference type="ARBA" id="ARBA00022840"/>
    </source>
</evidence>
<evidence type="ECO:0000259" key="5">
    <source>
        <dbReference type="Pfam" id="PF03109"/>
    </source>
</evidence>
<evidence type="ECO:0000256" key="1">
    <source>
        <dbReference type="ARBA" id="ARBA00009670"/>
    </source>
</evidence>
<evidence type="ECO:0000313" key="7">
    <source>
        <dbReference type="Proteomes" id="UP000823046"/>
    </source>
</evidence>
<keyword evidence="4" id="KW-0067">ATP-binding</keyword>
<dbReference type="CDD" id="cd13970">
    <property type="entry name" value="ABC1_ADCK3"/>
    <property type="match status" value="1"/>
</dbReference>
<keyword evidence="7" id="KW-1185">Reference proteome</keyword>
<dbReference type="Proteomes" id="UP000823046">
    <property type="component" value="Unassembled WGS sequence"/>
</dbReference>
<dbReference type="InterPro" id="IPR004147">
    <property type="entry name" value="ABC1_dom"/>
</dbReference>
<dbReference type="SUPFAM" id="SSF56112">
    <property type="entry name" value="Protein kinase-like (PK-like)"/>
    <property type="match status" value="1"/>
</dbReference>
<keyword evidence="2" id="KW-0808">Transferase</keyword>
<feature type="domain" description="ABC1 atypical kinase-like" evidence="5">
    <location>
        <begin position="20"/>
        <end position="173"/>
    </location>
</feature>
<name>A0ABQ7J4H5_9APIC</name>
<evidence type="ECO:0000256" key="3">
    <source>
        <dbReference type="ARBA" id="ARBA00022741"/>
    </source>
</evidence>
<protein>
    <submittedName>
        <fullName evidence="6">ABC1 protein</fullName>
    </submittedName>
</protein>
<dbReference type="Pfam" id="PF03109">
    <property type="entry name" value="ABC1"/>
    <property type="match status" value="1"/>
</dbReference>